<dbReference type="OrthoDB" id="137485at2157"/>
<dbReference type="GO" id="GO:0016747">
    <property type="term" value="F:acyltransferase activity, transferring groups other than amino-acyl groups"/>
    <property type="evidence" value="ECO:0007669"/>
    <property type="project" value="InterPro"/>
</dbReference>
<gene>
    <name evidence="3" type="ORF">MBBAR_3c00410</name>
</gene>
<sequence>MTKNINTENFHNSITRPNTKFKKSQRLFKYDNLRGFAIILVVFFHVLDSFFQFPFYRPLGQITLVIAMPLLFFISGYFSKVDENTQIKAFKGLFIPFILFCTLWIAFSFFVFGSNLPKTPYLVPAAGLWYLITLFFMRSFLPVFTKIKHVFWIMVALALLIGLISLKSNFLGILKGLYYLPIFMLGYYFRNSDDYLNSINVKLKNILLKLRDFIINNKLLIIIFLGLFLLALSFIFSDFPKNFFSFEKGYVQLDLGKKIGMLMRTLTLFSSIITVILLTYLMPNKKTFLTKIGVNSLAIYILHFYFTRSLKNFFLDSSLGQLLFTNPYLAFLYVTIVTAFIVFILSRDIVTIYMKKFIDFFVNLVVKPN</sequence>
<dbReference type="AlphaFoldDB" id="A0A1V6N4I2"/>
<feature type="transmembrane region" description="Helical" evidence="1">
    <location>
        <begin position="33"/>
        <end position="53"/>
    </location>
</feature>
<feature type="transmembrane region" description="Helical" evidence="1">
    <location>
        <begin position="219"/>
        <end position="239"/>
    </location>
</feature>
<keyword evidence="1" id="KW-1133">Transmembrane helix</keyword>
<feature type="transmembrane region" description="Helical" evidence="1">
    <location>
        <begin position="90"/>
        <end position="113"/>
    </location>
</feature>
<keyword evidence="1" id="KW-0812">Transmembrane</keyword>
<feature type="transmembrane region" description="Helical" evidence="1">
    <location>
        <begin position="59"/>
        <end position="78"/>
    </location>
</feature>
<evidence type="ECO:0000256" key="1">
    <source>
        <dbReference type="SAM" id="Phobius"/>
    </source>
</evidence>
<dbReference type="PANTHER" id="PTHR37312:SF1">
    <property type="entry name" value="MEMBRANE-BOUND ACYLTRANSFERASE YKRP-RELATED"/>
    <property type="match status" value="1"/>
</dbReference>
<dbReference type="RefSeq" id="WP_080459622.1">
    <property type="nucleotide sequence ID" value="NZ_JXMW01000003.1"/>
</dbReference>
<evidence type="ECO:0000313" key="3">
    <source>
        <dbReference type="EMBL" id="OQD59386.1"/>
    </source>
</evidence>
<proteinExistence type="predicted"/>
<evidence type="ECO:0000313" key="4">
    <source>
        <dbReference type="Proteomes" id="UP000191661"/>
    </source>
</evidence>
<comment type="caution">
    <text evidence="3">The sequence shown here is derived from an EMBL/GenBank/DDBJ whole genome shotgun (WGS) entry which is preliminary data.</text>
</comment>
<dbReference type="Pfam" id="PF01757">
    <property type="entry name" value="Acyl_transf_3"/>
    <property type="match status" value="1"/>
</dbReference>
<keyword evidence="1" id="KW-0472">Membrane</keyword>
<dbReference type="Proteomes" id="UP000191661">
    <property type="component" value="Unassembled WGS sequence"/>
</dbReference>
<dbReference type="EMBL" id="JXMW01000003">
    <property type="protein sequence ID" value="OQD59386.1"/>
    <property type="molecule type" value="Genomic_DNA"/>
</dbReference>
<dbReference type="PANTHER" id="PTHR37312">
    <property type="entry name" value="MEMBRANE-BOUND ACYLTRANSFERASE YKRP-RELATED"/>
    <property type="match status" value="1"/>
</dbReference>
<keyword evidence="4" id="KW-1185">Reference proteome</keyword>
<name>A0A1V6N4I2_METAZ</name>
<feature type="transmembrane region" description="Helical" evidence="1">
    <location>
        <begin position="149"/>
        <end position="166"/>
    </location>
</feature>
<feature type="transmembrane region" description="Helical" evidence="1">
    <location>
        <begin position="326"/>
        <end position="346"/>
    </location>
</feature>
<reference evidence="3 4" key="1">
    <citation type="submission" date="2014-12" db="EMBL/GenBank/DDBJ databases">
        <title>Genome sequence of Methanobrevibacter arboriphilicus DH1, DSM1125.</title>
        <authorList>
            <person name="Poehlein A."/>
            <person name="Thauer R.K."/>
            <person name="Seedorf H."/>
            <person name="Daniel R."/>
        </authorList>
    </citation>
    <scope>NUCLEOTIDE SEQUENCE [LARGE SCALE GENOMIC DNA]</scope>
    <source>
        <strain evidence="3 4">DH1</strain>
    </source>
</reference>
<accession>A0A1V6N4I2</accession>
<organism evidence="3 4">
    <name type="scientific">Methanobrevibacter arboriphilus JCM 13429 = DSM 1125</name>
    <dbReference type="NCBI Taxonomy" id="1300164"/>
    <lineage>
        <taxon>Archaea</taxon>
        <taxon>Methanobacteriati</taxon>
        <taxon>Methanobacteriota</taxon>
        <taxon>Methanomada group</taxon>
        <taxon>Methanobacteria</taxon>
        <taxon>Methanobacteriales</taxon>
        <taxon>Methanobacteriaceae</taxon>
        <taxon>Methanobrevibacter</taxon>
    </lineage>
</organism>
<dbReference type="InterPro" id="IPR002656">
    <property type="entry name" value="Acyl_transf_3_dom"/>
</dbReference>
<feature type="transmembrane region" description="Helical" evidence="1">
    <location>
        <begin position="288"/>
        <end position="306"/>
    </location>
</feature>
<feature type="transmembrane region" description="Helical" evidence="1">
    <location>
        <begin position="172"/>
        <end position="189"/>
    </location>
</feature>
<dbReference type="InterPro" id="IPR052734">
    <property type="entry name" value="Nod_factor_acetyltransferase"/>
</dbReference>
<evidence type="ECO:0000259" key="2">
    <source>
        <dbReference type="Pfam" id="PF01757"/>
    </source>
</evidence>
<feature type="transmembrane region" description="Helical" evidence="1">
    <location>
        <begin position="259"/>
        <end position="281"/>
    </location>
</feature>
<keyword evidence="3" id="KW-0808">Transferase</keyword>
<feature type="transmembrane region" description="Helical" evidence="1">
    <location>
        <begin position="119"/>
        <end position="137"/>
    </location>
</feature>
<protein>
    <submittedName>
        <fullName evidence="3">Acetyltransferase</fullName>
    </submittedName>
</protein>
<feature type="domain" description="Acyltransferase 3" evidence="2">
    <location>
        <begin position="30"/>
        <end position="345"/>
    </location>
</feature>